<dbReference type="Pfam" id="PF08668">
    <property type="entry name" value="HDOD"/>
    <property type="match status" value="1"/>
</dbReference>
<feature type="domain" description="HDOD" evidence="1">
    <location>
        <begin position="24"/>
        <end position="212"/>
    </location>
</feature>
<gene>
    <name evidence="2" type="ORF">H3N35_25930</name>
</gene>
<dbReference type="CDD" id="cd00077">
    <property type="entry name" value="HDc"/>
    <property type="match status" value="1"/>
</dbReference>
<dbReference type="Gene3D" id="1.10.3210.10">
    <property type="entry name" value="Hypothetical protein af1432"/>
    <property type="match status" value="1"/>
</dbReference>
<dbReference type="InterPro" id="IPR052340">
    <property type="entry name" value="RNase_Y/CdgJ"/>
</dbReference>
<dbReference type="InterPro" id="IPR013976">
    <property type="entry name" value="HDOD"/>
</dbReference>
<protein>
    <submittedName>
        <fullName evidence="2">HDOD domain-containing protein</fullName>
    </submittedName>
</protein>
<dbReference type="EMBL" id="CP059693">
    <property type="protein sequence ID" value="WDE11599.1"/>
    <property type="molecule type" value="Genomic_DNA"/>
</dbReference>
<dbReference type="PROSITE" id="PS51833">
    <property type="entry name" value="HDOD"/>
    <property type="match status" value="1"/>
</dbReference>
<organism evidence="2 3">
    <name type="scientific">Thalassomonas haliotis</name>
    <dbReference type="NCBI Taxonomy" id="485448"/>
    <lineage>
        <taxon>Bacteria</taxon>
        <taxon>Pseudomonadati</taxon>
        <taxon>Pseudomonadota</taxon>
        <taxon>Gammaproteobacteria</taxon>
        <taxon>Alteromonadales</taxon>
        <taxon>Colwelliaceae</taxon>
        <taxon>Thalassomonas</taxon>
    </lineage>
</organism>
<keyword evidence="3" id="KW-1185">Reference proteome</keyword>
<sequence>MQHTEKLNLISLITHELKNDTLELPTLPIVAKNIREALSYSPHISAWEIADIVSTDPAIAIYLIKVANSPLYSPRGRKLSGIKQAISILGNARTVSLITAYSIKQIFESSYQSYTNYFNDTLQHTLSVSSICRGMALFSPDLDPDKAMLAGLVHQIGKLPVLKFLSHARIRLSEVQTNTILTETHPHIGQLILQKWDFPDELIKVPAEYLHFHRNDSAAVDYTDVVTTAYLQECVNSSHPHGSIDWSEVPAFTKLGLSPEFNELTNEEIIKEINNAHTTFM</sequence>
<dbReference type="RefSeq" id="WP_274051756.1">
    <property type="nucleotide sequence ID" value="NZ_CP059693.1"/>
</dbReference>
<dbReference type="Proteomes" id="UP001215231">
    <property type="component" value="Chromosome"/>
</dbReference>
<accession>A0ABY7VD56</accession>
<dbReference type="SUPFAM" id="SSF109604">
    <property type="entry name" value="HD-domain/PDEase-like"/>
    <property type="match status" value="1"/>
</dbReference>
<evidence type="ECO:0000313" key="2">
    <source>
        <dbReference type="EMBL" id="WDE11599.1"/>
    </source>
</evidence>
<evidence type="ECO:0000313" key="3">
    <source>
        <dbReference type="Proteomes" id="UP001215231"/>
    </source>
</evidence>
<dbReference type="InterPro" id="IPR003607">
    <property type="entry name" value="HD/PDEase_dom"/>
</dbReference>
<dbReference type="PANTHER" id="PTHR33525">
    <property type="match status" value="1"/>
</dbReference>
<evidence type="ECO:0000259" key="1">
    <source>
        <dbReference type="PROSITE" id="PS51833"/>
    </source>
</evidence>
<proteinExistence type="predicted"/>
<reference evidence="2 3" key="1">
    <citation type="journal article" date="2022" name="Mar. Drugs">
        <title>Bioassay-Guided Fractionation Leads to the Detection of Cholic Acid Generated by the Rare Thalassomonas sp.</title>
        <authorList>
            <person name="Pheiffer F."/>
            <person name="Schneider Y.K."/>
            <person name="Hansen E.H."/>
            <person name="Andersen J.H."/>
            <person name="Isaksson J."/>
            <person name="Busche T."/>
            <person name="R C."/>
            <person name="Kalinowski J."/>
            <person name="Zyl L.V."/>
            <person name="Trindade M."/>
        </authorList>
    </citation>
    <scope>NUCLEOTIDE SEQUENCE [LARGE SCALE GENOMIC DNA]</scope>
    <source>
        <strain evidence="2 3">A5K-61T</strain>
    </source>
</reference>
<name>A0ABY7VD56_9GAMM</name>
<dbReference type="PANTHER" id="PTHR33525:SF3">
    <property type="entry name" value="RIBONUCLEASE Y"/>
    <property type="match status" value="1"/>
</dbReference>